<name>A0A7J5Z3W9_DISMA</name>
<evidence type="ECO:0000313" key="1">
    <source>
        <dbReference type="EMBL" id="KAF3856522.1"/>
    </source>
</evidence>
<dbReference type="AlphaFoldDB" id="A0A7J5Z3W9"/>
<reference evidence="1 2" key="1">
    <citation type="submission" date="2020-03" db="EMBL/GenBank/DDBJ databases">
        <title>Dissostichus mawsoni Genome sequencing and assembly.</title>
        <authorList>
            <person name="Park H."/>
        </authorList>
    </citation>
    <scope>NUCLEOTIDE SEQUENCE [LARGE SCALE GENOMIC DNA]</scope>
    <source>
        <strain evidence="1">DM0001</strain>
        <tissue evidence="1">Muscle</tissue>
    </source>
</reference>
<feature type="non-terminal residue" evidence="1">
    <location>
        <position position="1"/>
    </location>
</feature>
<dbReference type="SUPFAM" id="SSF56219">
    <property type="entry name" value="DNase I-like"/>
    <property type="match status" value="1"/>
</dbReference>
<accession>A0A7J5Z3W9</accession>
<comment type="caution">
    <text evidence="1">The sequence shown here is derived from an EMBL/GenBank/DDBJ whole genome shotgun (WGS) entry which is preliminary data.</text>
</comment>
<dbReference type="InterPro" id="IPR036691">
    <property type="entry name" value="Endo/exonu/phosph_ase_sf"/>
</dbReference>
<dbReference type="OrthoDB" id="8958578at2759"/>
<organism evidence="1 2">
    <name type="scientific">Dissostichus mawsoni</name>
    <name type="common">Antarctic cod</name>
    <dbReference type="NCBI Taxonomy" id="36200"/>
    <lineage>
        <taxon>Eukaryota</taxon>
        <taxon>Metazoa</taxon>
        <taxon>Chordata</taxon>
        <taxon>Craniata</taxon>
        <taxon>Vertebrata</taxon>
        <taxon>Euteleostomi</taxon>
        <taxon>Actinopterygii</taxon>
        <taxon>Neopterygii</taxon>
        <taxon>Teleostei</taxon>
        <taxon>Neoteleostei</taxon>
        <taxon>Acanthomorphata</taxon>
        <taxon>Eupercaria</taxon>
        <taxon>Perciformes</taxon>
        <taxon>Notothenioidei</taxon>
        <taxon>Nototheniidae</taxon>
        <taxon>Dissostichus</taxon>
    </lineage>
</organism>
<sequence>MHHLPTPNEFSCRQGLGFLHVNARSLVPKLDVFKTWFLVAKPDIVVVSETWLKPSVTDTVIHIDGYNVFRADRKGRADSDGMSNAFNAHFKKAGHIFDEQ</sequence>
<keyword evidence="2" id="KW-1185">Reference proteome</keyword>
<proteinExistence type="predicted"/>
<protein>
    <submittedName>
        <fullName evidence="1">Uncharacterized protein</fullName>
    </submittedName>
</protein>
<dbReference type="Proteomes" id="UP000518266">
    <property type="component" value="Unassembled WGS sequence"/>
</dbReference>
<dbReference type="Gene3D" id="3.60.10.10">
    <property type="entry name" value="Endonuclease/exonuclease/phosphatase"/>
    <property type="match status" value="1"/>
</dbReference>
<evidence type="ECO:0000313" key="2">
    <source>
        <dbReference type="Proteomes" id="UP000518266"/>
    </source>
</evidence>
<gene>
    <name evidence="1" type="ORF">F7725_017245</name>
</gene>
<dbReference type="EMBL" id="JAAKFY010000006">
    <property type="protein sequence ID" value="KAF3856522.1"/>
    <property type="molecule type" value="Genomic_DNA"/>
</dbReference>